<comment type="caution">
    <text evidence="2">The sequence shown here is derived from an EMBL/GenBank/DDBJ whole genome shotgun (WGS) entry which is preliminary data.</text>
</comment>
<sequence>MGLRVDIFMRKDDDDRVDGDMSVEEYSEDKNTSETQDYNTTNTAEAENNASLDTEQAQSESRPIPIYAC</sequence>
<organism evidence="2 3">
    <name type="scientific">Trichomonascus ciferrii</name>
    <dbReference type="NCBI Taxonomy" id="44093"/>
    <lineage>
        <taxon>Eukaryota</taxon>
        <taxon>Fungi</taxon>
        <taxon>Dikarya</taxon>
        <taxon>Ascomycota</taxon>
        <taxon>Saccharomycotina</taxon>
        <taxon>Dipodascomycetes</taxon>
        <taxon>Dipodascales</taxon>
        <taxon>Trichomonascaceae</taxon>
        <taxon>Trichomonascus</taxon>
        <taxon>Trichomonascus ciferrii complex</taxon>
    </lineage>
</organism>
<dbReference type="Proteomes" id="UP000761534">
    <property type="component" value="Unassembled WGS sequence"/>
</dbReference>
<evidence type="ECO:0000313" key="2">
    <source>
        <dbReference type="EMBL" id="KAA8906149.1"/>
    </source>
</evidence>
<dbReference type="VEuPathDB" id="FungiDB:TRICI_005182"/>
<feature type="region of interest" description="Disordered" evidence="1">
    <location>
        <begin position="14"/>
        <end position="69"/>
    </location>
</feature>
<feature type="compositionally biased region" description="Acidic residues" evidence="1">
    <location>
        <begin position="15"/>
        <end position="27"/>
    </location>
</feature>
<proteinExistence type="predicted"/>
<feature type="compositionally biased region" description="Low complexity" evidence="1">
    <location>
        <begin position="39"/>
        <end position="50"/>
    </location>
</feature>
<accession>A0A642UVJ6</accession>
<evidence type="ECO:0000256" key="1">
    <source>
        <dbReference type="SAM" id="MobiDB-lite"/>
    </source>
</evidence>
<evidence type="ECO:0000313" key="3">
    <source>
        <dbReference type="Proteomes" id="UP000761534"/>
    </source>
</evidence>
<dbReference type="AlphaFoldDB" id="A0A642UVJ6"/>
<dbReference type="EMBL" id="SWFS01000402">
    <property type="protein sequence ID" value="KAA8906149.1"/>
    <property type="molecule type" value="Genomic_DNA"/>
</dbReference>
<protein>
    <submittedName>
        <fullName evidence="2">Uncharacterized protein</fullName>
    </submittedName>
</protein>
<name>A0A642UVJ6_9ASCO</name>
<feature type="compositionally biased region" description="Polar residues" evidence="1">
    <location>
        <begin position="51"/>
        <end position="61"/>
    </location>
</feature>
<gene>
    <name evidence="2" type="ORF">TRICI_005182</name>
</gene>
<keyword evidence="3" id="KW-1185">Reference proteome</keyword>
<reference evidence="2" key="1">
    <citation type="journal article" date="2019" name="G3 (Bethesda)">
        <title>Genome Assemblies of Two Rare Opportunistic Yeast Pathogens: Diutina rugosa (syn. Candida rugosa) and Trichomonascus ciferrii (syn. Candida ciferrii).</title>
        <authorList>
            <person name="Mixao V."/>
            <person name="Saus E."/>
            <person name="Hansen A.P."/>
            <person name="Lass-Florl C."/>
            <person name="Gabaldon T."/>
        </authorList>
    </citation>
    <scope>NUCLEOTIDE SEQUENCE</scope>
    <source>
        <strain evidence="2">CBS 4856</strain>
    </source>
</reference>